<dbReference type="AlphaFoldDB" id="A0A9Q0YPG9"/>
<dbReference type="Pfam" id="PF26246">
    <property type="entry name" value="PH_DAAF9"/>
    <property type="match status" value="1"/>
</dbReference>
<feature type="domain" description="DAAF9 PH" evidence="6">
    <location>
        <begin position="527"/>
        <end position="710"/>
    </location>
</feature>
<accession>A0A9Q0YPG9</accession>
<dbReference type="EMBL" id="JAIZAY010000017">
    <property type="protein sequence ID" value="KAJ8026123.1"/>
    <property type="molecule type" value="Genomic_DNA"/>
</dbReference>
<dbReference type="PROSITE" id="PS51257">
    <property type="entry name" value="PROKAR_LIPOPROTEIN"/>
    <property type="match status" value="1"/>
</dbReference>
<feature type="region of interest" description="Disordered" evidence="1">
    <location>
        <begin position="1040"/>
        <end position="1068"/>
    </location>
</feature>
<feature type="domain" description="DAAF9 N-terminal" evidence="2">
    <location>
        <begin position="5"/>
        <end position="212"/>
    </location>
</feature>
<reference evidence="7" key="1">
    <citation type="submission" date="2021-10" db="EMBL/GenBank/DDBJ databases">
        <title>Tropical sea cucumber genome reveals ecological adaptation and Cuvierian tubules defense mechanism.</title>
        <authorList>
            <person name="Chen T."/>
        </authorList>
    </citation>
    <scope>NUCLEOTIDE SEQUENCE</scope>
    <source>
        <strain evidence="7">Nanhai2018</strain>
        <tissue evidence="7">Muscle</tissue>
    </source>
</reference>
<organism evidence="7 8">
    <name type="scientific">Holothuria leucospilota</name>
    <name type="common">Black long sea cucumber</name>
    <name type="synonym">Mertensiothuria leucospilota</name>
    <dbReference type="NCBI Taxonomy" id="206669"/>
    <lineage>
        <taxon>Eukaryota</taxon>
        <taxon>Metazoa</taxon>
        <taxon>Echinodermata</taxon>
        <taxon>Eleutherozoa</taxon>
        <taxon>Echinozoa</taxon>
        <taxon>Holothuroidea</taxon>
        <taxon>Aspidochirotacea</taxon>
        <taxon>Aspidochirotida</taxon>
        <taxon>Holothuriidae</taxon>
        <taxon>Holothuria</taxon>
    </lineage>
</organism>
<dbReference type="Pfam" id="PF23281">
    <property type="entry name" value="DAAF9_N"/>
    <property type="match status" value="1"/>
</dbReference>
<protein>
    <submittedName>
        <fullName evidence="7">Uncharacterized protein</fullName>
    </submittedName>
</protein>
<evidence type="ECO:0000256" key="1">
    <source>
        <dbReference type="SAM" id="MobiDB-lite"/>
    </source>
</evidence>
<evidence type="ECO:0000259" key="2">
    <source>
        <dbReference type="Pfam" id="PF23281"/>
    </source>
</evidence>
<feature type="domain" description="DAAF9 CobW C-like" evidence="3">
    <location>
        <begin position="968"/>
        <end position="1033"/>
    </location>
</feature>
<feature type="domain" description="DAAF9" evidence="5">
    <location>
        <begin position="742"/>
        <end position="952"/>
    </location>
</feature>
<dbReference type="OrthoDB" id="72033at2759"/>
<dbReference type="InterPro" id="IPR057478">
    <property type="entry name" value="DAAF9_2"/>
</dbReference>
<dbReference type="Pfam" id="PF23319">
    <property type="entry name" value="CobW_C_DAAF9"/>
    <property type="match status" value="1"/>
</dbReference>
<dbReference type="InterPro" id="IPR056414">
    <property type="entry name" value="DAAF9_CobW_C"/>
</dbReference>
<comment type="caution">
    <text evidence="7">The sequence shown here is derived from an EMBL/GenBank/DDBJ whole genome shotgun (WGS) entry which is preliminary data.</text>
</comment>
<dbReference type="PANTHER" id="PTHR33664">
    <property type="entry name" value="RCG26366"/>
    <property type="match status" value="1"/>
</dbReference>
<dbReference type="Pfam" id="PF25203">
    <property type="entry name" value="PB_DAAF9"/>
    <property type="match status" value="1"/>
</dbReference>
<evidence type="ECO:0000259" key="6">
    <source>
        <dbReference type="Pfam" id="PF26246"/>
    </source>
</evidence>
<evidence type="ECO:0000259" key="5">
    <source>
        <dbReference type="Pfam" id="PF25204"/>
    </source>
</evidence>
<name>A0A9Q0YPG9_HOLLE</name>
<feature type="domain" description="DAAF9 pita-bread-like" evidence="4">
    <location>
        <begin position="217"/>
        <end position="488"/>
    </location>
</feature>
<dbReference type="Pfam" id="PF25204">
    <property type="entry name" value="DAAF9_2"/>
    <property type="match status" value="1"/>
</dbReference>
<evidence type="ECO:0000259" key="3">
    <source>
        <dbReference type="Pfam" id="PF23319"/>
    </source>
</evidence>
<dbReference type="InterPro" id="IPR058844">
    <property type="entry name" value="PB_DAAF9"/>
</dbReference>
<dbReference type="InterPro" id="IPR040342">
    <property type="entry name" value="DNAAF9"/>
</dbReference>
<dbReference type="InterPro" id="IPR056498">
    <property type="entry name" value="DAAF9_N"/>
</dbReference>
<keyword evidence="8" id="KW-1185">Reference proteome</keyword>
<sequence>MSKKRPSSARKAISHSCFTSFVSCGRLKTVQSFLRESKNNKDDERPDAVLCILGIDSRFDEGHRELANYLLFDFLEGRNGEIEDEDETYEDVLLLISHSNVHVYCNPNNYPHLMPYVAHWPSLRIHCLTQTEYDENSDLAEDFKILSFIAMCQESQRVGMPFGTRAHPLPFDPFAIEKWPIVQASALEDYGGGGFFTMKHEILNINEFLWNLLDVVDPVVLEVLVTKKLPLFEKQWTNTMTNINIAFSSNSVKDLTEEEVAEPLQSFFAFGNLSRAQTLESSWLPYCLFGQHSSSSDRQKESEMPLEFAGIGKSQAKHMVIQAVSSKFPISCSRTYFFTSGHTMYPLSGGVVQAPRPPKSDIELLEKLYKGVIFSVMEAIETYTNTCSVTKAEESCLESLKEYCTENIVPVGLDLLKSSDHVCFFLHGMDSSGNMVSLDNDKDPGIIKQAGLKLLDIPSIEHSGDNLGSVEFSETFLNSKIVVEEDGGEKLNQRKLILTSAIPRCMTWEVIRSKENIANTVKLFVHVSEKPFGDVLVDGVSCTAFGSKELGSVTEGTLYICEEGVLFIDTGNNLAIVPMSYTEEITVFDGASYSSVAILCITYRHSLQQYLPLTYHCQEDVVVFVLTPRTEASRLFYSEVISKWQKRKNDPVLKFLDSAPESLSEFYANLQLKDAVTRKLLTKVKDIQLASANLQGFERFLNHLNASSVLKDVPVPESDLAVVLKEPGAEVNNTMEDNMIVVSLLTGVPGSHQEELCNALVNMAKEQNRWMVLKPPLDSGEFFEPAIIHNALTVVYNAARKQRLSVRAATGGRKKMRALLVVPGFTGTAEVVYAILNHPSPDVARHLCIGAITCCVDPLNTFLSRRLTFPLLQDQCSRGWVNNVLYTGSTETKSPDLEFCKDLIRKTNPDVAFILAEKGEIRRSTDAELIVSETSFMEPEMIRARHLSIPGWWKGVHSVGSLYPAFNKVCVQFFQPLDRNRFVANMRVIHTSTTKESLAADVYHIRGSTKFTDSDDLTEVYFTKLSGYLSLMSLPELPVARPPPSVPPKSPAPPQASPPEVSQPNGAGDNHGTYSLLFIGTDLEEGSLKTWLRTCARQKPSKLPLKTRKSLDEKEMQLIHEKHHLESLPQGWFYNGSQYVSLTGEKQLHHPCMDSFVEEYLNFMNEKIQDANNRIDSEKYPDLFEKNY</sequence>
<proteinExistence type="predicted"/>
<dbReference type="PANTHER" id="PTHR33664:SF1">
    <property type="entry name" value="DYNEIN AXONEMAL ASSEMBLY FACTOR 9"/>
    <property type="match status" value="1"/>
</dbReference>
<dbReference type="CDD" id="cd22936">
    <property type="entry name" value="shulin_C20orf194-like"/>
    <property type="match status" value="1"/>
</dbReference>
<dbReference type="InterPro" id="IPR058843">
    <property type="entry name" value="PH_DAAF9"/>
</dbReference>
<evidence type="ECO:0000313" key="8">
    <source>
        <dbReference type="Proteomes" id="UP001152320"/>
    </source>
</evidence>
<evidence type="ECO:0000259" key="4">
    <source>
        <dbReference type="Pfam" id="PF25203"/>
    </source>
</evidence>
<evidence type="ECO:0000313" key="7">
    <source>
        <dbReference type="EMBL" id="KAJ8026123.1"/>
    </source>
</evidence>
<gene>
    <name evidence="7" type="ORF">HOLleu_33876</name>
</gene>
<feature type="compositionally biased region" description="Pro residues" evidence="1">
    <location>
        <begin position="1040"/>
        <end position="1057"/>
    </location>
</feature>
<dbReference type="Proteomes" id="UP001152320">
    <property type="component" value="Chromosome 17"/>
</dbReference>